<dbReference type="PANTHER" id="PTHR11552">
    <property type="entry name" value="GLUCOSE-METHANOL-CHOLINE GMC OXIDOREDUCTASE"/>
    <property type="match status" value="1"/>
</dbReference>
<feature type="binding site" evidence="6">
    <location>
        <begin position="176"/>
        <end position="179"/>
    </location>
    <ligand>
        <name>FAD</name>
        <dbReference type="ChEBI" id="CHEBI:57692"/>
    </ligand>
</feature>
<sequence length="666" mass="73357">MPLASQILLSTPRRPSILAAASVVLSTLFFVAWASYGKKSQDKHSALFADAATSARRIRASETKYDFDEYDVVIVGGGKHVALERYQLLNRSTLAKGTAGCILASRLSEDPSIRVLLLEAGESSLKNPLAIIPAIGSGLFRSIHDWGVSTTPQPYANSRARYWPRAKLLGGCTTLNALVCHLGAPEDYDEWAILQKGQEGASQWTYRELHDYTLKFEAYQPHPEYPDVDVSKRGSSGPMQSIRPNSGILGEDSLERLAVVTFITPSGRRVTTEYAYLTAAVLSRPNLKVITHAHTTRILFETSSSVPRATGVEFNLPTGDKFRVRARKEVVLAYVVFNVMRTAMHTFNMSILRAGAVHTPQLLMLSGVGPAEHLAAHNIPVVADLPGVGSHLMDHLVLDFFYLDKTKSSILALRGQTFYDRLVRAKAYLDYKLRVKGPFLSNLAEGMTFVRSTDPAFFPRSKNPKDEIIDTTSGPGAPDLEIFFTPAAYLKQNAEKLRRDHYFGLHAVLLRPTSTGTIRLKSNNPNDQPVIDPRYLSTKNDIAIFKRAARLMTRLVKTEPLASMLHPAGDDDPILDHRFEELDDAAVEAEIRRKVETIYHPTSTARMAPKEDGGVVDPFLRVHGIPNLRIVDASIFPNITSGPTVAPVLVVGEKGADIIKAVLSEA</sequence>
<dbReference type="SUPFAM" id="SSF51905">
    <property type="entry name" value="FAD/NAD(P)-binding domain"/>
    <property type="match status" value="1"/>
</dbReference>
<keyword evidence="4 6" id="KW-0274">FAD</keyword>
<dbReference type="InterPro" id="IPR036188">
    <property type="entry name" value="FAD/NAD-bd_sf"/>
</dbReference>
<organism evidence="9 10">
    <name type="scientific">Ganoderma sinense ZZ0214-1</name>
    <dbReference type="NCBI Taxonomy" id="1077348"/>
    <lineage>
        <taxon>Eukaryota</taxon>
        <taxon>Fungi</taxon>
        <taxon>Dikarya</taxon>
        <taxon>Basidiomycota</taxon>
        <taxon>Agaricomycotina</taxon>
        <taxon>Agaricomycetes</taxon>
        <taxon>Polyporales</taxon>
        <taxon>Polyporaceae</taxon>
        <taxon>Ganoderma</taxon>
    </lineage>
</organism>
<feature type="domain" description="Glucose-methanol-choline oxidoreductase N-terminal" evidence="8">
    <location>
        <begin position="355"/>
        <end position="369"/>
    </location>
</feature>
<dbReference type="Pfam" id="PF05199">
    <property type="entry name" value="GMC_oxred_C"/>
    <property type="match status" value="1"/>
</dbReference>
<comment type="cofactor">
    <cofactor evidence="1 6">
        <name>FAD</name>
        <dbReference type="ChEBI" id="CHEBI:57692"/>
    </cofactor>
</comment>
<gene>
    <name evidence="9" type="ORF">GSI_02175</name>
</gene>
<dbReference type="SUPFAM" id="SSF54373">
    <property type="entry name" value="FAD-linked reductases, C-terminal domain"/>
    <property type="match status" value="1"/>
</dbReference>
<dbReference type="STRING" id="1077348.A0A2G8SPE6"/>
<dbReference type="PROSITE" id="PS00624">
    <property type="entry name" value="GMC_OXRED_2"/>
    <property type="match status" value="1"/>
</dbReference>
<keyword evidence="10" id="KW-1185">Reference proteome</keyword>
<evidence type="ECO:0000256" key="1">
    <source>
        <dbReference type="ARBA" id="ARBA00001974"/>
    </source>
</evidence>
<evidence type="ECO:0000313" key="10">
    <source>
        <dbReference type="Proteomes" id="UP000230002"/>
    </source>
</evidence>
<dbReference type="Pfam" id="PF00732">
    <property type="entry name" value="GMC_oxred_N"/>
    <property type="match status" value="1"/>
</dbReference>
<evidence type="ECO:0000256" key="3">
    <source>
        <dbReference type="ARBA" id="ARBA00022630"/>
    </source>
</evidence>
<dbReference type="OrthoDB" id="269227at2759"/>
<feature type="compositionally biased region" description="Polar residues" evidence="7">
    <location>
        <begin position="233"/>
        <end position="244"/>
    </location>
</feature>
<name>A0A2G8SPE6_9APHY</name>
<accession>A0A2G8SPE6</accession>
<dbReference type="EMBL" id="AYKW01000003">
    <property type="protein sequence ID" value="PIL35448.1"/>
    <property type="molecule type" value="Genomic_DNA"/>
</dbReference>
<keyword evidence="5" id="KW-0560">Oxidoreductase</keyword>
<dbReference type="InterPro" id="IPR000172">
    <property type="entry name" value="GMC_OxRdtase_N"/>
</dbReference>
<dbReference type="InterPro" id="IPR027424">
    <property type="entry name" value="Glucose_Oxidase_domain_2"/>
</dbReference>
<keyword evidence="3" id="KW-0285">Flavoprotein</keyword>
<reference evidence="9 10" key="1">
    <citation type="journal article" date="2015" name="Sci. Rep.">
        <title>Chromosome-level genome map provides insights into diverse defense mechanisms in the medicinal fungus Ganoderma sinense.</title>
        <authorList>
            <person name="Zhu Y."/>
            <person name="Xu J."/>
            <person name="Sun C."/>
            <person name="Zhou S."/>
            <person name="Xu H."/>
            <person name="Nelson D.R."/>
            <person name="Qian J."/>
            <person name="Song J."/>
            <person name="Luo H."/>
            <person name="Xiang L."/>
            <person name="Li Y."/>
            <person name="Xu Z."/>
            <person name="Ji A."/>
            <person name="Wang L."/>
            <person name="Lu S."/>
            <person name="Hayward A."/>
            <person name="Sun W."/>
            <person name="Li X."/>
            <person name="Schwartz D.C."/>
            <person name="Wang Y."/>
            <person name="Chen S."/>
        </authorList>
    </citation>
    <scope>NUCLEOTIDE SEQUENCE [LARGE SCALE GENOMIC DNA]</scope>
    <source>
        <strain evidence="9 10">ZZ0214-1</strain>
    </source>
</reference>
<evidence type="ECO:0000259" key="8">
    <source>
        <dbReference type="PROSITE" id="PS00624"/>
    </source>
</evidence>
<evidence type="ECO:0000256" key="7">
    <source>
        <dbReference type="SAM" id="MobiDB-lite"/>
    </source>
</evidence>
<protein>
    <recommendedName>
        <fullName evidence="8">Glucose-methanol-choline oxidoreductase N-terminal domain-containing protein</fullName>
    </recommendedName>
</protein>
<dbReference type="GO" id="GO:0016614">
    <property type="term" value="F:oxidoreductase activity, acting on CH-OH group of donors"/>
    <property type="evidence" value="ECO:0007669"/>
    <property type="project" value="InterPro"/>
</dbReference>
<evidence type="ECO:0000313" key="9">
    <source>
        <dbReference type="EMBL" id="PIL35448.1"/>
    </source>
</evidence>
<evidence type="ECO:0000256" key="6">
    <source>
        <dbReference type="PIRSR" id="PIRSR000137-2"/>
    </source>
</evidence>
<dbReference type="PIRSF" id="PIRSF000137">
    <property type="entry name" value="Alcohol_oxidase"/>
    <property type="match status" value="1"/>
</dbReference>
<dbReference type="PANTHER" id="PTHR11552:SF147">
    <property type="entry name" value="CHOLINE DEHYDROGENASE, MITOCHONDRIAL"/>
    <property type="match status" value="1"/>
</dbReference>
<dbReference type="Gene3D" id="3.50.50.60">
    <property type="entry name" value="FAD/NAD(P)-binding domain"/>
    <property type="match status" value="3"/>
</dbReference>
<feature type="region of interest" description="Disordered" evidence="7">
    <location>
        <begin position="226"/>
        <end position="245"/>
    </location>
</feature>
<dbReference type="Gene3D" id="4.10.450.10">
    <property type="entry name" value="Glucose Oxidase, domain 2"/>
    <property type="match status" value="1"/>
</dbReference>
<dbReference type="Proteomes" id="UP000230002">
    <property type="component" value="Unassembled WGS sequence"/>
</dbReference>
<evidence type="ECO:0000256" key="2">
    <source>
        <dbReference type="ARBA" id="ARBA00010790"/>
    </source>
</evidence>
<dbReference type="GO" id="GO:0050660">
    <property type="term" value="F:flavin adenine dinucleotide binding"/>
    <property type="evidence" value="ECO:0007669"/>
    <property type="project" value="InterPro"/>
</dbReference>
<evidence type="ECO:0000256" key="4">
    <source>
        <dbReference type="ARBA" id="ARBA00022827"/>
    </source>
</evidence>
<comment type="caution">
    <text evidence="9">The sequence shown here is derived from an EMBL/GenBank/DDBJ whole genome shotgun (WGS) entry which is preliminary data.</text>
</comment>
<comment type="similarity">
    <text evidence="2">Belongs to the GMC oxidoreductase family.</text>
</comment>
<dbReference type="Gene3D" id="3.30.560.10">
    <property type="entry name" value="Glucose Oxidase, domain 3"/>
    <property type="match status" value="2"/>
</dbReference>
<proteinExistence type="inferred from homology"/>
<evidence type="ECO:0000256" key="5">
    <source>
        <dbReference type="ARBA" id="ARBA00023002"/>
    </source>
</evidence>
<dbReference type="InterPro" id="IPR012132">
    <property type="entry name" value="GMC_OxRdtase"/>
</dbReference>
<dbReference type="InterPro" id="IPR007867">
    <property type="entry name" value="GMC_OxRtase_C"/>
</dbReference>
<dbReference type="AlphaFoldDB" id="A0A2G8SPE6"/>